<dbReference type="InterPro" id="IPR032837">
    <property type="entry name" value="G1PDH"/>
</dbReference>
<gene>
    <name evidence="10" type="ORF">HY834_06245</name>
</gene>
<evidence type="ECO:0000256" key="6">
    <source>
        <dbReference type="ARBA" id="ARBA00023027"/>
    </source>
</evidence>
<dbReference type="PANTHER" id="PTHR43616">
    <property type="entry name" value="GLYCEROL DEHYDROGENASE"/>
    <property type="match status" value="1"/>
</dbReference>
<organism evidence="10 11">
    <name type="scientific">Devosia nanyangense</name>
    <dbReference type="NCBI Taxonomy" id="1228055"/>
    <lineage>
        <taxon>Bacteria</taxon>
        <taxon>Pseudomonadati</taxon>
        <taxon>Pseudomonadota</taxon>
        <taxon>Alphaproteobacteria</taxon>
        <taxon>Hyphomicrobiales</taxon>
        <taxon>Devosiaceae</taxon>
        <taxon>Devosia</taxon>
    </lineage>
</organism>
<dbReference type="EMBL" id="JACRAF010000018">
    <property type="protein sequence ID" value="MBI4921332.1"/>
    <property type="molecule type" value="Genomic_DNA"/>
</dbReference>
<evidence type="ECO:0000256" key="2">
    <source>
        <dbReference type="ARBA" id="ARBA00022516"/>
    </source>
</evidence>
<evidence type="ECO:0000256" key="4">
    <source>
        <dbReference type="ARBA" id="ARBA00022857"/>
    </source>
</evidence>
<keyword evidence="4" id="KW-0521">NADP</keyword>
<name>A0A933L190_9HYPH</name>
<keyword evidence="2" id="KW-0444">Lipid biosynthesis</keyword>
<evidence type="ECO:0000256" key="5">
    <source>
        <dbReference type="ARBA" id="ARBA00023002"/>
    </source>
</evidence>
<keyword evidence="6" id="KW-0520">NAD</keyword>
<proteinExistence type="predicted"/>
<evidence type="ECO:0000313" key="11">
    <source>
        <dbReference type="Proteomes" id="UP000782610"/>
    </source>
</evidence>
<dbReference type="GO" id="GO:0046872">
    <property type="term" value="F:metal ion binding"/>
    <property type="evidence" value="ECO:0007669"/>
    <property type="project" value="UniProtKB-KW"/>
</dbReference>
<comment type="caution">
    <text evidence="10">The sequence shown here is derived from an EMBL/GenBank/DDBJ whole genome shotgun (WGS) entry which is preliminary data.</text>
</comment>
<dbReference type="Proteomes" id="UP000782610">
    <property type="component" value="Unassembled WGS sequence"/>
</dbReference>
<dbReference type="Pfam" id="PF13685">
    <property type="entry name" value="Fe-ADH_2"/>
    <property type="match status" value="1"/>
</dbReference>
<dbReference type="SUPFAM" id="SSF56796">
    <property type="entry name" value="Dehydroquinate synthase-like"/>
    <property type="match status" value="1"/>
</dbReference>
<evidence type="ECO:0000313" key="10">
    <source>
        <dbReference type="EMBL" id="MBI4921332.1"/>
    </source>
</evidence>
<dbReference type="Gene3D" id="1.20.1090.10">
    <property type="entry name" value="Dehydroquinate synthase-like - alpha domain"/>
    <property type="match status" value="1"/>
</dbReference>
<evidence type="ECO:0000256" key="3">
    <source>
        <dbReference type="ARBA" id="ARBA00022723"/>
    </source>
</evidence>
<evidence type="ECO:0000256" key="8">
    <source>
        <dbReference type="ARBA" id="ARBA00023209"/>
    </source>
</evidence>
<dbReference type="Gene3D" id="3.40.50.1970">
    <property type="match status" value="1"/>
</dbReference>
<keyword evidence="8" id="KW-0594">Phospholipid biosynthesis</keyword>
<keyword evidence="9" id="KW-1208">Phospholipid metabolism</keyword>
<sequence length="433" mass="46706">MVGSDKIAALLAGTYRDPDSGGQVGVDTKSLVIAPSLDGQEDELLRSLSLGRTLAVISDKTTHAVLGQRIERAARGGARVQSIVLDNGVHPDGESVAAVRQATASADALIAVGSGTINDICKYASAQDGKPYAVFATAPSMNGYTSYNAAITMHGHKLSLPAQVPRGAFFDLSILAAAPVRLIRAGLGDNLCRTTAEADWLLAHELFGQTFRELPYDLLADDETPLFDHAAELIAGDLGVMERLVRTLVLAGFGTAIVGNSQPASQGEHLISHYIDMFAPAERPLVFHGEQVGVTTLSMVRLQERMLAERPTVRPDTSTEAEFRSRYGDELGASCWAEFEQKRMTAERAERLNDLFAADWAAIRDRVRAVLLTTSRLTAVLGAAGSDVTPEAIHLPRAFYETALFRCREIRNRYTFLDLAANAGRLETWIGAL</sequence>
<evidence type="ECO:0000256" key="1">
    <source>
        <dbReference type="ARBA" id="ARBA00022490"/>
    </source>
</evidence>
<dbReference type="GO" id="GO:0016614">
    <property type="term" value="F:oxidoreductase activity, acting on CH-OH group of donors"/>
    <property type="evidence" value="ECO:0007669"/>
    <property type="project" value="InterPro"/>
</dbReference>
<dbReference type="InterPro" id="IPR016205">
    <property type="entry name" value="Glycerol_DH"/>
</dbReference>
<evidence type="ECO:0000256" key="9">
    <source>
        <dbReference type="ARBA" id="ARBA00023264"/>
    </source>
</evidence>
<accession>A0A933L190</accession>
<protein>
    <submittedName>
        <fullName evidence="10">Iron-containing alcohol dehydrogenase</fullName>
    </submittedName>
</protein>
<dbReference type="PANTHER" id="PTHR43616:SF5">
    <property type="entry name" value="GLYCEROL DEHYDROGENASE 1"/>
    <property type="match status" value="1"/>
</dbReference>
<keyword evidence="3" id="KW-0479">Metal-binding</keyword>
<keyword evidence="5" id="KW-0560">Oxidoreductase</keyword>
<dbReference type="GO" id="GO:0008654">
    <property type="term" value="P:phospholipid biosynthetic process"/>
    <property type="evidence" value="ECO:0007669"/>
    <property type="project" value="UniProtKB-KW"/>
</dbReference>
<evidence type="ECO:0000256" key="7">
    <source>
        <dbReference type="ARBA" id="ARBA00023098"/>
    </source>
</evidence>
<keyword evidence="1" id="KW-0963">Cytoplasm</keyword>
<reference evidence="10" key="1">
    <citation type="submission" date="2020-07" db="EMBL/GenBank/DDBJ databases">
        <title>Huge and variable diversity of episymbiotic CPR bacteria and DPANN archaea in groundwater ecosystems.</title>
        <authorList>
            <person name="He C.Y."/>
            <person name="Keren R."/>
            <person name="Whittaker M."/>
            <person name="Farag I.F."/>
            <person name="Doudna J."/>
            <person name="Cate J.H.D."/>
            <person name="Banfield J.F."/>
        </authorList>
    </citation>
    <scope>NUCLEOTIDE SEQUENCE</scope>
    <source>
        <strain evidence="10">NC_groundwater_1586_Pr3_B-0.1um_66_15</strain>
    </source>
</reference>
<keyword evidence="7" id="KW-0443">Lipid metabolism</keyword>
<dbReference type="AlphaFoldDB" id="A0A933L190"/>